<dbReference type="InterPro" id="IPR002110">
    <property type="entry name" value="Ankyrin_rpt"/>
</dbReference>
<organism evidence="1 2">
    <name type="scientific">Trichomonas vaginalis (strain ATCC PRA-98 / G3)</name>
    <dbReference type="NCBI Taxonomy" id="412133"/>
    <lineage>
        <taxon>Eukaryota</taxon>
        <taxon>Metamonada</taxon>
        <taxon>Parabasalia</taxon>
        <taxon>Trichomonadida</taxon>
        <taxon>Trichomonadidae</taxon>
        <taxon>Trichomonas</taxon>
    </lineage>
</organism>
<dbReference type="PANTHER" id="PTHR24164:SF4">
    <property type="entry name" value="RELA-ASSOCIATED INHIBITOR"/>
    <property type="match status" value="1"/>
</dbReference>
<dbReference type="SUPFAM" id="SSF48403">
    <property type="entry name" value="Ankyrin repeat"/>
    <property type="match status" value="1"/>
</dbReference>
<evidence type="ECO:0000313" key="2">
    <source>
        <dbReference type="Proteomes" id="UP000001542"/>
    </source>
</evidence>
<dbReference type="InParanoid" id="A2EXU2"/>
<dbReference type="SMART" id="SM00248">
    <property type="entry name" value="ANK"/>
    <property type="match status" value="4"/>
</dbReference>
<name>A2EXU2_TRIV3</name>
<dbReference type="KEGG" id="tva:4760386"/>
<keyword evidence="2" id="KW-1185">Reference proteome</keyword>
<dbReference type="GO" id="GO:0006357">
    <property type="term" value="P:regulation of transcription by RNA polymerase II"/>
    <property type="evidence" value="ECO:0000318"/>
    <property type="project" value="GO_Central"/>
</dbReference>
<dbReference type="Gene3D" id="1.25.40.20">
    <property type="entry name" value="Ankyrin repeat-containing domain"/>
    <property type="match status" value="1"/>
</dbReference>
<sequence>MSTIDYSYYAKHIKTYCNDEEFVELRTVDEMCQIMQRTKLPVSQFVDLFLMMKKHFNPIELFQILQSTKLNIGSNLKDIQKVIICLSCVLDAKIFSKLSDSIDLYSKNSASEPKLMNVLKKCPMTDSLDNLNSIYKILSLAAEKGQENVIKYAINTGYADVNGDIILRNIESTYELFQSNVLIKAASEGDLNLVKALERNGAAMGYRTEYGECILHAFCLSGNLEGVKYALNFFDVNDVSVASKTPFFCAVWASQLHVIDFLIKRRDLDKGIKAVSGSVLDSVISQIRGYIKLAEKIGKKGMKTPVYRKYVFNWDSGIDPFSSLRKKHVFNWDSGIDPFSSFKKKY</sequence>
<proteinExistence type="predicted"/>
<dbReference type="VEuPathDB" id="TrichDB:TVAG_494950"/>
<reference evidence="1" key="1">
    <citation type="submission" date="2006-10" db="EMBL/GenBank/DDBJ databases">
        <authorList>
            <person name="Amadeo P."/>
            <person name="Zhao Q."/>
            <person name="Wortman J."/>
            <person name="Fraser-Liggett C."/>
            <person name="Carlton J."/>
        </authorList>
    </citation>
    <scope>NUCLEOTIDE SEQUENCE</scope>
    <source>
        <strain evidence="1">G3</strain>
    </source>
</reference>
<evidence type="ECO:0000313" key="1">
    <source>
        <dbReference type="EMBL" id="EAY02546.1"/>
    </source>
</evidence>
<dbReference type="SMR" id="A2EXU2"/>
<reference evidence="1" key="2">
    <citation type="journal article" date="2007" name="Science">
        <title>Draft genome sequence of the sexually transmitted pathogen Trichomonas vaginalis.</title>
        <authorList>
            <person name="Carlton J.M."/>
            <person name="Hirt R.P."/>
            <person name="Silva J.C."/>
            <person name="Delcher A.L."/>
            <person name="Schatz M."/>
            <person name="Zhao Q."/>
            <person name="Wortman J.R."/>
            <person name="Bidwell S.L."/>
            <person name="Alsmark U.C.M."/>
            <person name="Besteiro S."/>
            <person name="Sicheritz-Ponten T."/>
            <person name="Noel C.J."/>
            <person name="Dacks J.B."/>
            <person name="Foster P.G."/>
            <person name="Simillion C."/>
            <person name="Van de Peer Y."/>
            <person name="Miranda-Saavedra D."/>
            <person name="Barton G.J."/>
            <person name="Westrop G.D."/>
            <person name="Mueller S."/>
            <person name="Dessi D."/>
            <person name="Fiori P.L."/>
            <person name="Ren Q."/>
            <person name="Paulsen I."/>
            <person name="Zhang H."/>
            <person name="Bastida-Corcuera F.D."/>
            <person name="Simoes-Barbosa A."/>
            <person name="Brown M.T."/>
            <person name="Hayes R.D."/>
            <person name="Mukherjee M."/>
            <person name="Okumura C.Y."/>
            <person name="Schneider R."/>
            <person name="Smith A.J."/>
            <person name="Vanacova S."/>
            <person name="Villalvazo M."/>
            <person name="Haas B.J."/>
            <person name="Pertea M."/>
            <person name="Feldblyum T.V."/>
            <person name="Utterback T.R."/>
            <person name="Shu C.L."/>
            <person name="Osoegawa K."/>
            <person name="de Jong P.J."/>
            <person name="Hrdy I."/>
            <person name="Horvathova L."/>
            <person name="Zubacova Z."/>
            <person name="Dolezal P."/>
            <person name="Malik S.B."/>
            <person name="Logsdon J.M. Jr."/>
            <person name="Henze K."/>
            <person name="Gupta A."/>
            <person name="Wang C.C."/>
            <person name="Dunne R.L."/>
            <person name="Upcroft J.A."/>
            <person name="Upcroft P."/>
            <person name="White O."/>
            <person name="Salzberg S.L."/>
            <person name="Tang P."/>
            <person name="Chiu C.-H."/>
            <person name="Lee Y.-S."/>
            <person name="Embley T.M."/>
            <person name="Coombs G.H."/>
            <person name="Mottram J.C."/>
            <person name="Tachezy J."/>
            <person name="Fraser-Liggett C.M."/>
            <person name="Johnson P.J."/>
        </authorList>
    </citation>
    <scope>NUCLEOTIDE SEQUENCE [LARGE SCALE GENOMIC DNA]</scope>
    <source>
        <strain evidence="1">G3</strain>
    </source>
</reference>
<dbReference type="InterPro" id="IPR028320">
    <property type="entry name" value="iASPP"/>
</dbReference>
<dbReference type="InterPro" id="IPR036770">
    <property type="entry name" value="Ankyrin_rpt-contain_sf"/>
</dbReference>
<dbReference type="RefSeq" id="XP_001314785.1">
    <property type="nucleotide sequence ID" value="XM_001314751.1"/>
</dbReference>
<dbReference type="Pfam" id="PF12796">
    <property type="entry name" value="Ank_2"/>
    <property type="match status" value="1"/>
</dbReference>
<protein>
    <submittedName>
        <fullName evidence="1">Uncharacterized protein</fullName>
    </submittedName>
</protein>
<dbReference type="AlphaFoldDB" id="A2EXU2"/>
<gene>
    <name evidence="1" type="ORF">TVAG_494950</name>
</gene>
<dbReference type="Proteomes" id="UP000001542">
    <property type="component" value="Unassembled WGS sequence"/>
</dbReference>
<dbReference type="PANTHER" id="PTHR24164">
    <property type="entry name" value="RELA-ASSOCIATED INHIBITOR"/>
    <property type="match status" value="1"/>
</dbReference>
<accession>A2EXU2</accession>
<dbReference type="VEuPathDB" id="TrichDB:TVAGG3_0653990"/>
<dbReference type="EMBL" id="DS113533">
    <property type="protein sequence ID" value="EAY02546.1"/>
    <property type="molecule type" value="Genomic_DNA"/>
</dbReference>